<accession>A0AAD7CLA7</accession>
<evidence type="ECO:0000313" key="1">
    <source>
        <dbReference type="EMBL" id="KAJ7651444.1"/>
    </source>
</evidence>
<gene>
    <name evidence="1" type="ORF">B0H17DRAFT_1147668</name>
</gene>
<protein>
    <submittedName>
        <fullName evidence="1">Uncharacterized protein</fullName>
    </submittedName>
</protein>
<sequence length="258" mass="29914">MCMPQAHTSQPWNLLPMPAHFGGAMISMQCMDHTGEAEAKLFSGYSQPQGSWVQIFEMELLSYEAHYMKEQLSTDKKVNTRFWGVWSRVEMSRAYAFSHAAGLAIKSDEDAWECTNLEIIVLPFSDAAYRTYLAWKTSYLKLSDNLTSSLLKRSEIFHSIMDGWTSPTSEFWLSIGILCKYLARKAAECFKCYGIDHLAFISFFFKQYKRKKVPKLRRGTKRKWGRVLMYSEPTPDPKEQELVLDKEQQLPEEERVLA</sequence>
<keyword evidence="2" id="KW-1185">Reference proteome</keyword>
<dbReference type="AlphaFoldDB" id="A0AAD7CLA7"/>
<organism evidence="1 2">
    <name type="scientific">Mycena rosella</name>
    <name type="common">Pink bonnet</name>
    <name type="synonym">Agaricus rosellus</name>
    <dbReference type="NCBI Taxonomy" id="1033263"/>
    <lineage>
        <taxon>Eukaryota</taxon>
        <taxon>Fungi</taxon>
        <taxon>Dikarya</taxon>
        <taxon>Basidiomycota</taxon>
        <taxon>Agaricomycotina</taxon>
        <taxon>Agaricomycetes</taxon>
        <taxon>Agaricomycetidae</taxon>
        <taxon>Agaricales</taxon>
        <taxon>Marasmiineae</taxon>
        <taxon>Mycenaceae</taxon>
        <taxon>Mycena</taxon>
    </lineage>
</organism>
<name>A0AAD7CLA7_MYCRO</name>
<reference evidence="1" key="1">
    <citation type="submission" date="2023-03" db="EMBL/GenBank/DDBJ databases">
        <title>Massive genome expansion in bonnet fungi (Mycena s.s.) driven by repeated elements and novel gene families across ecological guilds.</title>
        <authorList>
            <consortium name="Lawrence Berkeley National Laboratory"/>
            <person name="Harder C.B."/>
            <person name="Miyauchi S."/>
            <person name="Viragh M."/>
            <person name="Kuo A."/>
            <person name="Thoen E."/>
            <person name="Andreopoulos B."/>
            <person name="Lu D."/>
            <person name="Skrede I."/>
            <person name="Drula E."/>
            <person name="Henrissat B."/>
            <person name="Morin E."/>
            <person name="Kohler A."/>
            <person name="Barry K."/>
            <person name="LaButti K."/>
            <person name="Morin E."/>
            <person name="Salamov A."/>
            <person name="Lipzen A."/>
            <person name="Mereny Z."/>
            <person name="Hegedus B."/>
            <person name="Baldrian P."/>
            <person name="Stursova M."/>
            <person name="Weitz H."/>
            <person name="Taylor A."/>
            <person name="Grigoriev I.V."/>
            <person name="Nagy L.G."/>
            <person name="Martin F."/>
            <person name="Kauserud H."/>
        </authorList>
    </citation>
    <scope>NUCLEOTIDE SEQUENCE</scope>
    <source>
        <strain evidence="1">CBHHK067</strain>
    </source>
</reference>
<dbReference type="EMBL" id="JARKIE010000361">
    <property type="protein sequence ID" value="KAJ7651444.1"/>
    <property type="molecule type" value="Genomic_DNA"/>
</dbReference>
<comment type="caution">
    <text evidence="1">The sequence shown here is derived from an EMBL/GenBank/DDBJ whole genome shotgun (WGS) entry which is preliminary data.</text>
</comment>
<dbReference type="Proteomes" id="UP001221757">
    <property type="component" value="Unassembled WGS sequence"/>
</dbReference>
<evidence type="ECO:0000313" key="2">
    <source>
        <dbReference type="Proteomes" id="UP001221757"/>
    </source>
</evidence>
<proteinExistence type="predicted"/>